<keyword evidence="2" id="KW-0614">Plasmid</keyword>
<protein>
    <recommendedName>
        <fullName evidence="1">ER-bound oxygenase mpaB/mpaB'/Rubber oxygenase catalytic domain-containing protein</fullName>
    </recommendedName>
</protein>
<dbReference type="InterPro" id="IPR018713">
    <property type="entry name" value="MPAB/Lcp_cat_dom"/>
</dbReference>
<proteinExistence type="predicted"/>
<geneLocation type="plasmid" evidence="3">
    <name>pr1cp1</name>
</geneLocation>
<dbReference type="EMBL" id="CP009112">
    <property type="protein sequence ID" value="ANS31895.1"/>
    <property type="molecule type" value="Genomic_DNA"/>
</dbReference>
<reference evidence="2 3" key="1">
    <citation type="submission" date="2014-07" db="EMBL/GenBank/DDBJ databases">
        <authorList>
            <person name="Zhang J.E."/>
            <person name="Yang H."/>
            <person name="Guo J."/>
            <person name="Deng Z."/>
            <person name="Luo H."/>
            <person name="Luo M."/>
            <person name="Zhao B."/>
        </authorList>
    </citation>
    <scope>NUCLEOTIDE SEQUENCE [LARGE SCALE GENOMIC DNA]</scope>
    <source>
        <strain evidence="2 3">1CP</strain>
        <plasmid evidence="3">Plasmid pr1cp1</plasmid>
    </source>
</reference>
<accession>A0A1B1KH01</accession>
<sequence length="344" mass="39321">MSTEYGHQPPDAVCAPVSASSETYRSSRKWIRRRIEQLDPHVDYQEIWALSYIYNVTDYDLHWAYTLSNSHLGLTLWGADAAYRDGTGAMIVQAESRTENTNDHMLLWAEHGPDSPVTKQAIDIVNKYHVKWAKRYPGAFSHSDDYIYLFSDAATAEHTLRRSLGLPGWSEKQKIAAHRFWCGIASLFTVESGEVLTDVEPMPENFDAMAAYARAYTERPWPENPLGAPFTEDLLDQFVSRWYPRRALRPFGRALVTTFFAPSLFRIYGMERPHWALRALARGTMRAMIIYSDYIRADEKEPITERRRHLAAKRGVKGSNIDTTVHRAVQKQNPAGGCPHARVN</sequence>
<dbReference type="AlphaFoldDB" id="A0A1B1KH01"/>
<feature type="domain" description="ER-bound oxygenase mpaB/mpaB'/Rubber oxygenase catalytic" evidence="1">
    <location>
        <begin position="96"/>
        <end position="287"/>
    </location>
</feature>
<evidence type="ECO:0000313" key="2">
    <source>
        <dbReference type="EMBL" id="ANS31895.1"/>
    </source>
</evidence>
<name>A0A1B1KH01_RHOOP</name>
<dbReference type="Proteomes" id="UP000186108">
    <property type="component" value="Plasmid pR1CP1"/>
</dbReference>
<gene>
    <name evidence="2" type="ORF">R1CP_36445</name>
</gene>
<organism evidence="2 3">
    <name type="scientific">Rhodococcus opacus</name>
    <name type="common">Nocardia opaca</name>
    <dbReference type="NCBI Taxonomy" id="37919"/>
    <lineage>
        <taxon>Bacteria</taxon>
        <taxon>Bacillati</taxon>
        <taxon>Actinomycetota</taxon>
        <taxon>Actinomycetes</taxon>
        <taxon>Mycobacteriales</taxon>
        <taxon>Nocardiaceae</taxon>
        <taxon>Rhodococcus</taxon>
    </lineage>
</organism>
<evidence type="ECO:0000259" key="1">
    <source>
        <dbReference type="Pfam" id="PF09995"/>
    </source>
</evidence>
<dbReference type="RefSeq" id="WP_196775311.1">
    <property type="nucleotide sequence ID" value="NZ_CP009112.1"/>
</dbReference>
<dbReference type="Pfam" id="PF09995">
    <property type="entry name" value="MPAB_Lcp_cat"/>
    <property type="match status" value="1"/>
</dbReference>
<evidence type="ECO:0000313" key="3">
    <source>
        <dbReference type="Proteomes" id="UP000186108"/>
    </source>
</evidence>